<accession>A0ABQ0B370</accession>
<feature type="transmembrane region" description="Helical" evidence="5">
    <location>
        <begin position="12"/>
        <end position="35"/>
    </location>
</feature>
<evidence type="ECO:0000256" key="5">
    <source>
        <dbReference type="SAM" id="Phobius"/>
    </source>
</evidence>
<keyword evidence="4" id="KW-0418">Kinase</keyword>
<feature type="domain" description="HAMP" evidence="6">
    <location>
        <begin position="308"/>
        <end position="360"/>
    </location>
</feature>
<dbReference type="PANTHER" id="PTHR34220">
    <property type="entry name" value="SENSOR HISTIDINE KINASE YPDA"/>
    <property type="match status" value="1"/>
</dbReference>
<dbReference type="SUPFAM" id="SSF55874">
    <property type="entry name" value="ATPase domain of HSP90 chaperone/DNA topoisomerase II/histidine kinase"/>
    <property type="match status" value="1"/>
</dbReference>
<dbReference type="Pfam" id="PF00672">
    <property type="entry name" value="HAMP"/>
    <property type="match status" value="1"/>
</dbReference>
<evidence type="ECO:0000313" key="7">
    <source>
        <dbReference type="EMBL" id="GAA6405897.1"/>
    </source>
</evidence>
<comment type="caution">
    <text evidence="7">The sequence shown here is derived from an EMBL/GenBank/DDBJ whole genome shotgun (WGS) entry which is preliminary data.</text>
</comment>
<protein>
    <recommendedName>
        <fullName evidence="6">HAMP domain-containing protein</fullName>
    </recommendedName>
</protein>
<feature type="transmembrane region" description="Helical" evidence="5">
    <location>
        <begin position="285"/>
        <end position="308"/>
    </location>
</feature>
<dbReference type="PANTHER" id="PTHR34220:SF7">
    <property type="entry name" value="SENSOR HISTIDINE KINASE YPDA"/>
    <property type="match status" value="1"/>
</dbReference>
<keyword evidence="5" id="KW-0812">Transmembrane</keyword>
<keyword evidence="3" id="KW-0808">Transferase</keyword>
<evidence type="ECO:0000313" key="8">
    <source>
        <dbReference type="Proteomes" id="UP001600943"/>
    </source>
</evidence>
<comment type="subcellular location">
    <subcellularLocation>
        <location evidence="1">Membrane</location>
    </subcellularLocation>
</comment>
<dbReference type="Gene3D" id="6.10.340.10">
    <property type="match status" value="1"/>
</dbReference>
<reference evidence="7 8" key="1">
    <citation type="submission" date="2024-04" db="EMBL/GenBank/DDBJ databases">
        <title>Defined microbial consortia suppress multidrug-resistant proinflammatory Enterobacteriaceae via ecological control.</title>
        <authorList>
            <person name="Furuichi M."/>
            <person name="Kawaguchi T."/>
            <person name="Pust M."/>
            <person name="Yasuma K."/>
            <person name="Plichta D."/>
            <person name="Hasegawa N."/>
            <person name="Ohya T."/>
            <person name="Bhattarai S."/>
            <person name="Sasajima S."/>
            <person name="Aoto Y."/>
            <person name="Tuganbaev T."/>
            <person name="Yaginuma M."/>
            <person name="Ueda M."/>
            <person name="Okahashi N."/>
            <person name="Amafuji K."/>
            <person name="Kiridooshi Y."/>
            <person name="Sugita K."/>
            <person name="Strazar M."/>
            <person name="Skelly A."/>
            <person name="Suda W."/>
            <person name="Hattori M."/>
            <person name="Nakamoto N."/>
            <person name="Caballero S."/>
            <person name="Norman J."/>
            <person name="Olle B."/>
            <person name="Tanoue T."/>
            <person name="Arita M."/>
            <person name="Bucci V."/>
            <person name="Atarashi K."/>
            <person name="Xavier R."/>
            <person name="Honda K."/>
        </authorList>
    </citation>
    <scope>NUCLEOTIDE SEQUENCE [LARGE SCALE GENOMIC DNA]</scope>
    <source>
        <strain evidence="8">k04-0078-D8-1</strain>
    </source>
</reference>
<dbReference type="PROSITE" id="PS50885">
    <property type="entry name" value="HAMP"/>
    <property type="match status" value="1"/>
</dbReference>
<keyword evidence="5" id="KW-0472">Membrane</keyword>
<evidence type="ECO:0000256" key="2">
    <source>
        <dbReference type="ARBA" id="ARBA00022553"/>
    </source>
</evidence>
<dbReference type="InterPro" id="IPR003594">
    <property type="entry name" value="HATPase_dom"/>
</dbReference>
<keyword evidence="5" id="KW-1133">Transmembrane helix</keyword>
<dbReference type="Pfam" id="PF02518">
    <property type="entry name" value="HATPase_c"/>
    <property type="match status" value="1"/>
</dbReference>
<keyword evidence="8" id="KW-1185">Reference proteome</keyword>
<dbReference type="Pfam" id="PF06580">
    <property type="entry name" value="His_kinase"/>
    <property type="match status" value="1"/>
</dbReference>
<dbReference type="CDD" id="cd06225">
    <property type="entry name" value="HAMP"/>
    <property type="match status" value="1"/>
</dbReference>
<name>A0ABQ0B370_9FIRM</name>
<dbReference type="Gene3D" id="3.30.565.10">
    <property type="entry name" value="Histidine kinase-like ATPase, C-terminal domain"/>
    <property type="match status" value="1"/>
</dbReference>
<gene>
    <name evidence="7" type="ORF">K040078D81_00140</name>
</gene>
<dbReference type="InterPro" id="IPR003660">
    <property type="entry name" value="HAMP_dom"/>
</dbReference>
<dbReference type="InterPro" id="IPR010559">
    <property type="entry name" value="Sig_transdc_His_kin_internal"/>
</dbReference>
<evidence type="ECO:0000259" key="6">
    <source>
        <dbReference type="PROSITE" id="PS50885"/>
    </source>
</evidence>
<dbReference type="Proteomes" id="UP001600943">
    <property type="component" value="Unassembled WGS sequence"/>
</dbReference>
<evidence type="ECO:0000256" key="3">
    <source>
        <dbReference type="ARBA" id="ARBA00022679"/>
    </source>
</evidence>
<dbReference type="InterPro" id="IPR036890">
    <property type="entry name" value="HATPase_C_sf"/>
</dbReference>
<dbReference type="SMART" id="SM00304">
    <property type="entry name" value="HAMP"/>
    <property type="match status" value="1"/>
</dbReference>
<dbReference type="InterPro" id="IPR050640">
    <property type="entry name" value="Bact_2-comp_sensor_kinase"/>
</dbReference>
<proteinExistence type="predicted"/>
<evidence type="ECO:0000256" key="4">
    <source>
        <dbReference type="ARBA" id="ARBA00022777"/>
    </source>
</evidence>
<keyword evidence="2" id="KW-0597">Phosphoprotein</keyword>
<dbReference type="EMBL" id="BAABYW010000001">
    <property type="protein sequence ID" value="GAA6405897.1"/>
    <property type="molecule type" value="Genomic_DNA"/>
</dbReference>
<dbReference type="PROSITE" id="PS51257">
    <property type="entry name" value="PROKAR_LIPOPROTEIN"/>
    <property type="match status" value="1"/>
</dbReference>
<dbReference type="SMART" id="SM00387">
    <property type="entry name" value="HATPase_c"/>
    <property type="match status" value="1"/>
</dbReference>
<evidence type="ECO:0000256" key="1">
    <source>
        <dbReference type="ARBA" id="ARBA00004370"/>
    </source>
</evidence>
<sequence length="595" mass="68456">MSTKRTLKKELTMLMMLVSACTLISACAAVLYVFFSFFIENTQEDIEYVLNSTSQQFQSHMQFIEDGAVSIRHNMMLNDFFNTGKSGADYDRTVAEPQLSYSMELFSDRNMINKKIPFVTSVYLFNNAGDCIYEHYYASTLAAEKKEEMQYLSMQKQFQQCEDRYACVSDDKSINLLFRIYDDYMEEKGICIAKISREAVNVLLGEGIDYSDCTWMVLFGDDRIIAFQGRWGEIEQLTEFESVWRGKRLLKEHNVIGCAKMCGFDIRTVICVGEENIFSVLKSTVLIFVVGLIIVLIVTVLVAFGLSYRFTRPVTRMIEKIQAFGKQDFDDRMEDSTIQEYHDIGVVFNEMAERIKYLIMQVYEKQLLATQSQVKYLQAQTNPHFQFNILSMLSLKAKMAGNEEVYEGLKAFSKLMQGKIFREKEIKIKVSEELEIVRFYLYLQKSRYQDKICYEIKVQDDRINQNLIPRLLIEPLVENAVSHGLEPKRGNGIIKIILYEESGKYDGSMMLHICVEDDGVGFDPEKMVENGGGKDLLDGKIEHTHTGLENTKRMLTILYGSFHKFRISGEIGRGTKVEIVIPSERGGYDVESHSS</sequence>
<organism evidence="7 8">
    <name type="scientific">Blautia hominis</name>
    <dbReference type="NCBI Taxonomy" id="2025493"/>
    <lineage>
        <taxon>Bacteria</taxon>
        <taxon>Bacillati</taxon>
        <taxon>Bacillota</taxon>
        <taxon>Clostridia</taxon>
        <taxon>Lachnospirales</taxon>
        <taxon>Lachnospiraceae</taxon>
        <taxon>Blautia</taxon>
    </lineage>
</organism>